<dbReference type="EMBL" id="JABCKI010000589">
    <property type="protein sequence ID" value="KAG5650016.1"/>
    <property type="molecule type" value="Genomic_DNA"/>
</dbReference>
<gene>
    <name evidence="2" type="ORF">H0H81_001053</name>
</gene>
<sequence>MATYLPQCYHAAYTALLTIDNKQACRASITSPPIHLTFPQGRLVGAERNTHPPPGLHVPIPLRTEKKTYHVLPLTRSAFCARLETGQCSWQAIFCMAIRSELLWEGWARSSLGSYADVKALWETWDEVGTHQRTKKGKLPTWQPRKNVQPEVANGKTASVAVQELYSLHAGRILAQSQVATRLKHHKKNEAGESASRPVNVPSTSSSKLPR</sequence>
<protein>
    <submittedName>
        <fullName evidence="2">Uncharacterized protein</fullName>
    </submittedName>
</protein>
<dbReference type="OrthoDB" id="3181539at2759"/>
<dbReference type="AlphaFoldDB" id="A0A9P7GHC0"/>
<comment type="caution">
    <text evidence="2">The sequence shown here is derived from an EMBL/GenBank/DDBJ whole genome shotgun (WGS) entry which is preliminary data.</text>
</comment>
<feature type="compositionally biased region" description="Polar residues" evidence="1">
    <location>
        <begin position="201"/>
        <end position="211"/>
    </location>
</feature>
<proteinExistence type="predicted"/>
<reference evidence="2" key="2">
    <citation type="submission" date="2021-10" db="EMBL/GenBank/DDBJ databases">
        <title>Phylogenomics reveals ancestral predisposition of the termite-cultivated fungus Termitomyces towards a domesticated lifestyle.</title>
        <authorList>
            <person name="Auxier B."/>
            <person name="Grum-Grzhimaylo A."/>
            <person name="Cardenas M.E."/>
            <person name="Lodge J.D."/>
            <person name="Laessoe T."/>
            <person name="Pedersen O."/>
            <person name="Smith M.E."/>
            <person name="Kuyper T.W."/>
            <person name="Franco-Molano E.A."/>
            <person name="Baroni T.J."/>
            <person name="Aanen D.K."/>
        </authorList>
    </citation>
    <scope>NUCLEOTIDE SEQUENCE</scope>
    <source>
        <strain evidence="2">D49</strain>
    </source>
</reference>
<evidence type="ECO:0000313" key="3">
    <source>
        <dbReference type="Proteomes" id="UP000717328"/>
    </source>
</evidence>
<accession>A0A9P7GHC0</accession>
<dbReference type="Proteomes" id="UP000717328">
    <property type="component" value="Unassembled WGS sequence"/>
</dbReference>
<evidence type="ECO:0000256" key="1">
    <source>
        <dbReference type="SAM" id="MobiDB-lite"/>
    </source>
</evidence>
<evidence type="ECO:0000313" key="2">
    <source>
        <dbReference type="EMBL" id="KAG5650016.1"/>
    </source>
</evidence>
<keyword evidence="3" id="KW-1185">Reference proteome</keyword>
<feature type="region of interest" description="Disordered" evidence="1">
    <location>
        <begin position="180"/>
        <end position="211"/>
    </location>
</feature>
<organism evidence="2 3">
    <name type="scientific">Sphagnurus paluster</name>
    <dbReference type="NCBI Taxonomy" id="117069"/>
    <lineage>
        <taxon>Eukaryota</taxon>
        <taxon>Fungi</taxon>
        <taxon>Dikarya</taxon>
        <taxon>Basidiomycota</taxon>
        <taxon>Agaricomycotina</taxon>
        <taxon>Agaricomycetes</taxon>
        <taxon>Agaricomycetidae</taxon>
        <taxon>Agaricales</taxon>
        <taxon>Tricholomatineae</taxon>
        <taxon>Lyophyllaceae</taxon>
        <taxon>Sphagnurus</taxon>
    </lineage>
</organism>
<name>A0A9P7GHC0_9AGAR</name>
<reference evidence="2" key="1">
    <citation type="submission" date="2021-02" db="EMBL/GenBank/DDBJ databases">
        <authorList>
            <person name="Nieuwenhuis M."/>
            <person name="Van De Peppel L.J.J."/>
        </authorList>
    </citation>
    <scope>NUCLEOTIDE SEQUENCE</scope>
    <source>
        <strain evidence="2">D49</strain>
    </source>
</reference>